<evidence type="ECO:0000313" key="4">
    <source>
        <dbReference type="EMBL" id="CAD9520161.1"/>
    </source>
</evidence>
<dbReference type="CDD" id="cd06558">
    <property type="entry name" value="crotonase-like"/>
    <property type="match status" value="1"/>
</dbReference>
<reference evidence="4" key="1">
    <citation type="submission" date="2021-01" db="EMBL/GenBank/DDBJ databases">
        <authorList>
            <person name="Corre E."/>
            <person name="Pelletier E."/>
            <person name="Niang G."/>
            <person name="Scheremetjew M."/>
            <person name="Finn R."/>
            <person name="Kale V."/>
            <person name="Holt S."/>
            <person name="Cochrane G."/>
            <person name="Meng A."/>
            <person name="Brown T."/>
            <person name="Cohen L."/>
        </authorList>
    </citation>
    <scope>NUCLEOTIDE SEQUENCE</scope>
    <source>
        <strain evidence="4">RCC3387</strain>
    </source>
</reference>
<sequence>MAEGGAELGLRPQGCFIKLYCDDQEEPYELHSISYKLHPTGVAVCTFNTPKNMNCLTNNQQWETFALLEHMARDDDVRVAVWTGAGKAFNAGADLKGDQTLMVPEHVREKMRARGMGPVPGDFVLKPQTLAFWDFPKPSVVAVNGMAIGGAANMALANFHDFVLCSTEARFMFPFPKLGFTPELGSSFVMPYLVGMARAKELFFLSDWLPADRAKEMGLVNRVVAPEALMSEAMAVAEQLSSKHPAALHHAKRIVNHHLRKRLEEVLDEELGTIRESLKATKGPPGVAQWMKEREEVMRQARAKL</sequence>
<dbReference type="PANTHER" id="PTHR43684">
    <property type="match status" value="1"/>
</dbReference>
<dbReference type="Gene3D" id="3.90.226.10">
    <property type="entry name" value="2-enoyl-CoA Hydratase, Chain A, domain 1"/>
    <property type="match status" value="1"/>
</dbReference>
<dbReference type="Pfam" id="PF00378">
    <property type="entry name" value="ECH_1"/>
    <property type="match status" value="1"/>
</dbReference>
<dbReference type="GO" id="GO:0005777">
    <property type="term" value="C:peroxisome"/>
    <property type="evidence" value="ECO:0007669"/>
    <property type="project" value="UniProtKB-SubCell"/>
</dbReference>
<dbReference type="InterPro" id="IPR001753">
    <property type="entry name" value="Enoyl-CoA_hydra/iso"/>
</dbReference>
<dbReference type="InterPro" id="IPR051053">
    <property type="entry name" value="ECH/Chromodomain_protein"/>
</dbReference>
<evidence type="ECO:0000256" key="3">
    <source>
        <dbReference type="ARBA" id="ARBA00023235"/>
    </source>
</evidence>
<dbReference type="SUPFAM" id="SSF52096">
    <property type="entry name" value="ClpP/crotonase"/>
    <property type="match status" value="1"/>
</dbReference>
<dbReference type="AlphaFoldDB" id="A0A7S2II77"/>
<gene>
    <name evidence="4" type="ORF">BRAN1462_LOCUS9191</name>
</gene>
<evidence type="ECO:0000256" key="1">
    <source>
        <dbReference type="ARBA" id="ARBA00004275"/>
    </source>
</evidence>
<dbReference type="PANTHER" id="PTHR43684:SF1">
    <property type="entry name" value="ENOYL-COA DELTA ISOMERASE 2"/>
    <property type="match status" value="1"/>
</dbReference>
<protein>
    <recommendedName>
        <fullName evidence="5">3-hydroxyisobutyryl-CoA hydrolase</fullName>
    </recommendedName>
</protein>
<organism evidence="4">
    <name type="scientific">Zooxanthella nutricula</name>
    <dbReference type="NCBI Taxonomy" id="1333877"/>
    <lineage>
        <taxon>Eukaryota</taxon>
        <taxon>Sar</taxon>
        <taxon>Alveolata</taxon>
        <taxon>Dinophyceae</taxon>
        <taxon>Peridiniales</taxon>
        <taxon>Peridiniales incertae sedis</taxon>
        <taxon>Zooxanthella</taxon>
    </lineage>
</organism>
<dbReference type="GO" id="GO:0004165">
    <property type="term" value="F:delta(3)-delta(2)-enoyl-CoA isomerase activity"/>
    <property type="evidence" value="ECO:0007669"/>
    <property type="project" value="UniProtKB-ARBA"/>
</dbReference>
<keyword evidence="2" id="KW-0576">Peroxisome</keyword>
<proteinExistence type="predicted"/>
<name>A0A7S2II77_9DINO</name>
<comment type="subcellular location">
    <subcellularLocation>
        <location evidence="1">Peroxisome</location>
    </subcellularLocation>
</comment>
<dbReference type="InterPro" id="IPR029045">
    <property type="entry name" value="ClpP/crotonase-like_dom_sf"/>
</dbReference>
<evidence type="ECO:0000256" key="2">
    <source>
        <dbReference type="ARBA" id="ARBA00023140"/>
    </source>
</evidence>
<dbReference type="EMBL" id="HBGW01014417">
    <property type="protein sequence ID" value="CAD9520161.1"/>
    <property type="molecule type" value="Transcribed_RNA"/>
</dbReference>
<evidence type="ECO:0008006" key="5">
    <source>
        <dbReference type="Google" id="ProtNLM"/>
    </source>
</evidence>
<accession>A0A7S2II77</accession>
<keyword evidence="3" id="KW-0413">Isomerase</keyword>